<evidence type="ECO:0000259" key="4">
    <source>
        <dbReference type="Pfam" id="PF17853"/>
    </source>
</evidence>
<dbReference type="Pfam" id="PF13556">
    <property type="entry name" value="HTH_30"/>
    <property type="match status" value="1"/>
</dbReference>
<dbReference type="RefSeq" id="WP_307324089.1">
    <property type="nucleotide sequence ID" value="NZ_JAUSUG010000005.1"/>
</dbReference>
<reference evidence="5 6" key="1">
    <citation type="submission" date="2023-07" db="EMBL/GenBank/DDBJ databases">
        <title>Genomic Encyclopedia of Type Strains, Phase IV (KMG-IV): sequencing the most valuable type-strain genomes for metagenomic binning, comparative biology and taxonomic classification.</title>
        <authorList>
            <person name="Goeker M."/>
        </authorList>
    </citation>
    <scope>NUCLEOTIDE SEQUENCE [LARGE SCALE GENOMIC DNA]</scope>
    <source>
        <strain evidence="5 6">DSM 9768</strain>
    </source>
</reference>
<dbReference type="PANTHER" id="PTHR33744:SF16">
    <property type="entry name" value="CARBOHYDRATE DIACID REGULATOR"/>
    <property type="match status" value="1"/>
</dbReference>
<name>A0ABT9ZSU6_9BACI</name>
<dbReference type="InterPro" id="IPR041522">
    <property type="entry name" value="CdaR_GGDEF"/>
</dbReference>
<dbReference type="Pfam" id="PF05651">
    <property type="entry name" value="Diacid_rec"/>
    <property type="match status" value="1"/>
</dbReference>
<dbReference type="Pfam" id="PF17853">
    <property type="entry name" value="GGDEF_2"/>
    <property type="match status" value="1"/>
</dbReference>
<proteinExistence type="inferred from homology"/>
<feature type="domain" description="CdaR GGDEF-like" evidence="4">
    <location>
        <begin position="143"/>
        <end position="267"/>
    </location>
</feature>
<comment type="similarity">
    <text evidence="1">Belongs to the CdaR family.</text>
</comment>
<organism evidence="5 6">
    <name type="scientific">Evansella vedderi</name>
    <dbReference type="NCBI Taxonomy" id="38282"/>
    <lineage>
        <taxon>Bacteria</taxon>
        <taxon>Bacillati</taxon>
        <taxon>Bacillota</taxon>
        <taxon>Bacilli</taxon>
        <taxon>Bacillales</taxon>
        <taxon>Bacillaceae</taxon>
        <taxon>Evansella</taxon>
    </lineage>
</organism>
<evidence type="ECO:0000259" key="2">
    <source>
        <dbReference type="Pfam" id="PF05651"/>
    </source>
</evidence>
<dbReference type="EMBL" id="JAUSUG010000005">
    <property type="protein sequence ID" value="MDQ0254309.1"/>
    <property type="molecule type" value="Genomic_DNA"/>
</dbReference>
<dbReference type="InterPro" id="IPR051448">
    <property type="entry name" value="CdaR-like_regulators"/>
</dbReference>
<keyword evidence="6" id="KW-1185">Reference proteome</keyword>
<dbReference type="InterPro" id="IPR008599">
    <property type="entry name" value="Diacid_rec"/>
</dbReference>
<dbReference type="InterPro" id="IPR025736">
    <property type="entry name" value="PucR_C-HTH_dom"/>
</dbReference>
<dbReference type="Gene3D" id="1.10.10.2840">
    <property type="entry name" value="PucR C-terminal helix-turn-helix domain"/>
    <property type="match status" value="1"/>
</dbReference>
<evidence type="ECO:0000259" key="3">
    <source>
        <dbReference type="Pfam" id="PF13556"/>
    </source>
</evidence>
<protein>
    <submittedName>
        <fullName evidence="5">Carbohydrate diacid regulator</fullName>
    </submittedName>
</protein>
<accession>A0ABT9ZSU6</accession>
<feature type="domain" description="PucR C-terminal helix-turn-helix" evidence="3">
    <location>
        <begin position="313"/>
        <end position="369"/>
    </location>
</feature>
<evidence type="ECO:0000313" key="5">
    <source>
        <dbReference type="EMBL" id="MDQ0254309.1"/>
    </source>
</evidence>
<evidence type="ECO:0000313" key="6">
    <source>
        <dbReference type="Proteomes" id="UP001230005"/>
    </source>
</evidence>
<evidence type="ECO:0000256" key="1">
    <source>
        <dbReference type="ARBA" id="ARBA00006754"/>
    </source>
</evidence>
<comment type="caution">
    <text evidence="5">The sequence shown here is derived from an EMBL/GenBank/DDBJ whole genome shotgun (WGS) entry which is preliminary data.</text>
</comment>
<sequence>MKLLSTLATRIVKEVTHIVNEEIIVVDDSGIIMAASDEKRVGNFHEGAYKAVRKKEKLIISDQDVGRLKGVKAGLNLPIIFDHRAIGVIGITGKPEKVNHFGELIQRMTELIIQAAYTSERLASKYRGLETFVYEWVHLTQIDQDFLERGEILGISMFLPRVCAMYEVRAEELDAGDDRLIEKEVIEQIRLSFRDNPQDLVVRWGNGRFVLLKHFHEEDKSQLEHALYQCKQRIKREQGIDVFVGIGTTEKEPDKLHRSYHAARKALLVSKKKSTITFYNELTLDIALTEITEETRRIVVRKVLGEIANDNELLETLKAYIQHNCSIKETAKYLHIHINTLHYRLKRINELTGMPLKETENLVSFYLALSFLNELV</sequence>
<gene>
    <name evidence="5" type="ORF">J2S74_001684</name>
</gene>
<dbReference type="Proteomes" id="UP001230005">
    <property type="component" value="Unassembled WGS sequence"/>
</dbReference>
<feature type="domain" description="Putative sugar diacid recognition" evidence="2">
    <location>
        <begin position="5"/>
        <end position="136"/>
    </location>
</feature>
<dbReference type="InterPro" id="IPR042070">
    <property type="entry name" value="PucR_C-HTH_sf"/>
</dbReference>
<dbReference type="PANTHER" id="PTHR33744">
    <property type="entry name" value="CARBOHYDRATE DIACID REGULATOR"/>
    <property type="match status" value="1"/>
</dbReference>